<name>A0AAD6CUZ7_9EURO</name>
<evidence type="ECO:0000313" key="4">
    <source>
        <dbReference type="Proteomes" id="UP001220324"/>
    </source>
</evidence>
<keyword evidence="4" id="KW-1185">Reference proteome</keyword>
<dbReference type="EMBL" id="JAQIZZ010000002">
    <property type="protein sequence ID" value="KAJ5552089.1"/>
    <property type="molecule type" value="Genomic_DNA"/>
</dbReference>
<reference evidence="2" key="2">
    <citation type="submission" date="2023-01" db="EMBL/GenBank/DDBJ databases">
        <authorList>
            <person name="Petersen C."/>
        </authorList>
    </citation>
    <scope>NUCLEOTIDE SEQUENCE</scope>
    <source>
        <strain evidence="2">IBT 35679</strain>
    </source>
</reference>
<feature type="compositionally biased region" description="Basic and acidic residues" evidence="1">
    <location>
        <begin position="58"/>
        <end position="67"/>
    </location>
</feature>
<organism evidence="2 4">
    <name type="scientific">Penicillium frequentans</name>
    <dbReference type="NCBI Taxonomy" id="3151616"/>
    <lineage>
        <taxon>Eukaryota</taxon>
        <taxon>Fungi</taxon>
        <taxon>Dikarya</taxon>
        <taxon>Ascomycota</taxon>
        <taxon>Pezizomycotina</taxon>
        <taxon>Eurotiomycetes</taxon>
        <taxon>Eurotiomycetidae</taxon>
        <taxon>Eurotiales</taxon>
        <taxon>Aspergillaceae</taxon>
        <taxon>Penicillium</taxon>
    </lineage>
</organism>
<sequence>MANSRGYYEIASMKFTNMTCILEDSKAKWKCQDQLQQTLEAQLKATSLDRCSELMAEDGERNGKFDEASLPNSERMELGSGIATRRSPDGSTLEAQLKATSPDHHSQLTAEDPKHETRRCKLYNSEKEYQARLEED</sequence>
<evidence type="ECO:0000313" key="3">
    <source>
        <dbReference type="EMBL" id="KAJ5552089.1"/>
    </source>
</evidence>
<proteinExistence type="predicted"/>
<evidence type="ECO:0000313" key="2">
    <source>
        <dbReference type="EMBL" id="KAJ5538935.1"/>
    </source>
</evidence>
<evidence type="ECO:0000256" key="1">
    <source>
        <dbReference type="SAM" id="MobiDB-lite"/>
    </source>
</evidence>
<gene>
    <name evidence="3" type="ORF">N7494_001467</name>
    <name evidence="2" type="ORF">N7494_008414</name>
</gene>
<protein>
    <submittedName>
        <fullName evidence="2">Dynamin family protein</fullName>
    </submittedName>
</protein>
<feature type="region of interest" description="Disordered" evidence="1">
    <location>
        <begin position="57"/>
        <end position="123"/>
    </location>
</feature>
<comment type="caution">
    <text evidence="2">The sequence shown here is derived from an EMBL/GenBank/DDBJ whole genome shotgun (WGS) entry which is preliminary data.</text>
</comment>
<feature type="compositionally biased region" description="Basic and acidic residues" evidence="1">
    <location>
        <begin position="101"/>
        <end position="115"/>
    </location>
</feature>
<dbReference type="Proteomes" id="UP001220324">
    <property type="component" value="Unassembled WGS sequence"/>
</dbReference>
<accession>A0AAD6CUZ7</accession>
<dbReference type="EMBL" id="JAQIZZ010000006">
    <property type="protein sequence ID" value="KAJ5538935.1"/>
    <property type="molecule type" value="Genomic_DNA"/>
</dbReference>
<dbReference type="AlphaFoldDB" id="A0AAD6CUZ7"/>
<reference evidence="2 4" key="1">
    <citation type="journal article" date="2023" name="IMA Fungus">
        <title>Comparative genomic study of the Penicillium genus elucidates a diverse pangenome and 15 lateral gene transfer events.</title>
        <authorList>
            <person name="Petersen C."/>
            <person name="Sorensen T."/>
            <person name="Nielsen M.R."/>
            <person name="Sondergaard T.E."/>
            <person name="Sorensen J.L."/>
            <person name="Fitzpatrick D.A."/>
            <person name="Frisvad J.C."/>
            <person name="Nielsen K.L."/>
        </authorList>
    </citation>
    <scope>NUCLEOTIDE SEQUENCE [LARGE SCALE GENOMIC DNA]</scope>
    <source>
        <strain evidence="2 4">IBT 35679</strain>
    </source>
</reference>